<keyword evidence="4" id="KW-1003">Cell membrane</keyword>
<keyword evidence="8" id="KW-1185">Reference proteome</keyword>
<reference evidence="7 8" key="1">
    <citation type="submission" date="2020-04" db="EMBL/GenBank/DDBJ databases">
        <authorList>
            <person name="Liu S."/>
        </authorList>
    </citation>
    <scope>NUCLEOTIDE SEQUENCE [LARGE SCALE GENOMIC DNA]</scope>
    <source>
        <strain evidence="7 8">CGMCC 1.15091</strain>
    </source>
</reference>
<dbReference type="InterPro" id="IPR003439">
    <property type="entry name" value="ABC_transporter-like_ATP-bd"/>
</dbReference>
<evidence type="ECO:0000256" key="3">
    <source>
        <dbReference type="ARBA" id="ARBA00022448"/>
    </source>
</evidence>
<proteinExistence type="inferred from homology"/>
<comment type="caution">
    <text evidence="7">The sequence shown here is derived from an EMBL/GenBank/DDBJ whole genome shotgun (WGS) entry which is preliminary data.</text>
</comment>
<dbReference type="Proteomes" id="UP000523795">
    <property type="component" value="Unassembled WGS sequence"/>
</dbReference>
<dbReference type="EMBL" id="JAAZSR010000005">
    <property type="protein sequence ID" value="NKX49153.1"/>
    <property type="molecule type" value="Genomic_DNA"/>
</dbReference>
<dbReference type="Pfam" id="PF00005">
    <property type="entry name" value="ABC_tran"/>
    <property type="match status" value="1"/>
</dbReference>
<keyword evidence="3" id="KW-0813">Transport</keyword>
<name>A0ABX1JIP7_9MICC</name>
<dbReference type="GO" id="GO:0005524">
    <property type="term" value="F:ATP binding"/>
    <property type="evidence" value="ECO:0007669"/>
    <property type="project" value="UniProtKB-KW"/>
</dbReference>
<evidence type="ECO:0000256" key="4">
    <source>
        <dbReference type="ARBA" id="ARBA00022475"/>
    </source>
</evidence>
<keyword evidence="5" id="KW-0472">Membrane</keyword>
<evidence type="ECO:0000256" key="1">
    <source>
        <dbReference type="ARBA" id="ARBA00004370"/>
    </source>
</evidence>
<sequence length="53" mass="5270">MLSGVDLTVAPGEFVALVGASGSGKTMTAMSVLRLLPPQVKIDSGSIRLGGLA</sequence>
<evidence type="ECO:0000313" key="8">
    <source>
        <dbReference type="Proteomes" id="UP000523795"/>
    </source>
</evidence>
<evidence type="ECO:0000259" key="6">
    <source>
        <dbReference type="Pfam" id="PF00005"/>
    </source>
</evidence>
<dbReference type="InterPro" id="IPR027417">
    <property type="entry name" value="P-loop_NTPase"/>
</dbReference>
<dbReference type="PANTHER" id="PTHR43297:SF2">
    <property type="entry name" value="DIPEPTIDE TRANSPORT ATP-BINDING PROTEIN DPPD"/>
    <property type="match status" value="1"/>
</dbReference>
<evidence type="ECO:0000256" key="5">
    <source>
        <dbReference type="ARBA" id="ARBA00023136"/>
    </source>
</evidence>
<keyword evidence="7" id="KW-0547">Nucleotide-binding</keyword>
<dbReference type="InterPro" id="IPR050388">
    <property type="entry name" value="ABC_Ni/Peptide_Import"/>
</dbReference>
<evidence type="ECO:0000256" key="2">
    <source>
        <dbReference type="ARBA" id="ARBA00005417"/>
    </source>
</evidence>
<evidence type="ECO:0000313" key="7">
    <source>
        <dbReference type="EMBL" id="NKX49153.1"/>
    </source>
</evidence>
<feature type="domain" description="ABC transporter" evidence="6">
    <location>
        <begin position="2"/>
        <end position="50"/>
    </location>
</feature>
<protein>
    <submittedName>
        <fullName evidence="7">ATP-binding cassette domain-containing protein</fullName>
    </submittedName>
</protein>
<dbReference type="PANTHER" id="PTHR43297">
    <property type="entry name" value="OLIGOPEPTIDE TRANSPORT ATP-BINDING PROTEIN APPD"/>
    <property type="match status" value="1"/>
</dbReference>
<dbReference type="Gene3D" id="3.40.50.300">
    <property type="entry name" value="P-loop containing nucleotide triphosphate hydrolases"/>
    <property type="match status" value="1"/>
</dbReference>
<feature type="non-terminal residue" evidence="7">
    <location>
        <position position="53"/>
    </location>
</feature>
<comment type="subcellular location">
    <subcellularLocation>
        <location evidence="1">Membrane</location>
    </subcellularLocation>
</comment>
<dbReference type="SUPFAM" id="SSF52540">
    <property type="entry name" value="P-loop containing nucleoside triphosphate hydrolases"/>
    <property type="match status" value="1"/>
</dbReference>
<accession>A0ABX1JIP7</accession>
<comment type="similarity">
    <text evidence="2">Belongs to the ABC transporter superfamily.</text>
</comment>
<gene>
    <name evidence="7" type="ORF">HER39_00845</name>
</gene>
<keyword evidence="7" id="KW-0067">ATP-binding</keyword>
<organism evidence="7 8">
    <name type="scientific">Arthrobacter deserti</name>
    <dbReference type="NCBI Taxonomy" id="1742687"/>
    <lineage>
        <taxon>Bacteria</taxon>
        <taxon>Bacillati</taxon>
        <taxon>Actinomycetota</taxon>
        <taxon>Actinomycetes</taxon>
        <taxon>Micrococcales</taxon>
        <taxon>Micrococcaceae</taxon>
        <taxon>Arthrobacter</taxon>
    </lineage>
</organism>